<protein>
    <recommendedName>
        <fullName evidence="14">G-protein coupled receptors family 1 profile domain-containing protein</fullName>
    </recommendedName>
</protein>
<keyword evidence="2" id="KW-1003">Cell membrane</keyword>
<keyword evidence="9" id="KW-1015">Disulfide bond</keyword>
<evidence type="ECO:0000256" key="1">
    <source>
        <dbReference type="ARBA" id="ARBA00004651"/>
    </source>
</evidence>
<keyword evidence="6 13" id="KW-1133">Transmembrane helix</keyword>
<evidence type="ECO:0000256" key="10">
    <source>
        <dbReference type="ARBA" id="ARBA00023170"/>
    </source>
</evidence>
<feature type="transmembrane region" description="Helical" evidence="13">
    <location>
        <begin position="273"/>
        <end position="292"/>
    </location>
</feature>
<keyword evidence="12" id="KW-0807">Transducer</keyword>
<comment type="caution">
    <text evidence="15">The sequence shown here is derived from an EMBL/GenBank/DDBJ whole genome shotgun (WGS) entry which is preliminary data.</text>
</comment>
<evidence type="ECO:0000256" key="6">
    <source>
        <dbReference type="ARBA" id="ARBA00022989"/>
    </source>
</evidence>
<feature type="transmembrane region" description="Helical" evidence="13">
    <location>
        <begin position="93"/>
        <end position="120"/>
    </location>
</feature>
<name>A0ABN9GUD8_9NEOB</name>
<evidence type="ECO:0000256" key="5">
    <source>
        <dbReference type="ARBA" id="ARBA00022725"/>
    </source>
</evidence>
<feature type="transmembrane region" description="Helical" evidence="13">
    <location>
        <begin position="237"/>
        <end position="261"/>
    </location>
</feature>
<keyword evidence="8 13" id="KW-0472">Membrane</keyword>
<evidence type="ECO:0000256" key="4">
    <source>
        <dbReference type="ARBA" id="ARBA00022692"/>
    </source>
</evidence>
<sequence length="315" mass="35940">MCEINQTQVAQIRLLGFRGLAKFKTLLFIVFLLTYLIILGGNLLIIILVTTVDHLKIPMFFFLKHLATADVLLTTSVVPMMLDIIFIEEGRLSFVGCITQLHAFGIFGFVQCFLIAVMSYDRYLAVCKPLHYASLMSPRVCLQLVFGSWFLVSMLISSEIMVVVQFNFCGINYIDNFFCDFGPVVELSTSDTSSLMLQDFVISIFLIFCPFTFIILTYMYIFFTILRTSSAYGRRKAFSTCSSHLTTVCIYYGTLITVYMVPTDASTASMNKYRSLLYTVVTPLMNPIIYSLRNQEIRKALLKFVTKLKTDSFHF</sequence>
<evidence type="ECO:0000256" key="11">
    <source>
        <dbReference type="ARBA" id="ARBA00023180"/>
    </source>
</evidence>
<evidence type="ECO:0000256" key="2">
    <source>
        <dbReference type="ARBA" id="ARBA00022475"/>
    </source>
</evidence>
<feature type="transmembrane region" description="Helical" evidence="13">
    <location>
        <begin position="26"/>
        <end position="49"/>
    </location>
</feature>
<dbReference type="PANTHER" id="PTHR24242:SF412">
    <property type="entry name" value="OLFACTORY RECEPTOR 10A7-LIKE"/>
    <property type="match status" value="1"/>
</dbReference>
<evidence type="ECO:0000313" key="15">
    <source>
        <dbReference type="EMBL" id="CAI9613076.1"/>
    </source>
</evidence>
<dbReference type="EMBL" id="CATNWA010019419">
    <property type="protein sequence ID" value="CAI9613076.1"/>
    <property type="molecule type" value="Genomic_DNA"/>
</dbReference>
<dbReference type="Gene3D" id="1.20.1070.10">
    <property type="entry name" value="Rhodopsin 7-helix transmembrane proteins"/>
    <property type="match status" value="1"/>
</dbReference>
<dbReference type="InterPro" id="IPR050939">
    <property type="entry name" value="Olfactory_GPCR1"/>
</dbReference>
<keyword evidence="4 13" id="KW-0812">Transmembrane</keyword>
<comment type="subcellular location">
    <subcellularLocation>
        <location evidence="1">Cell membrane</location>
        <topology evidence="1">Multi-pass membrane protein</topology>
    </subcellularLocation>
</comment>
<proteinExistence type="predicted"/>
<dbReference type="PANTHER" id="PTHR24242">
    <property type="entry name" value="G-PROTEIN COUPLED RECEPTOR"/>
    <property type="match status" value="1"/>
</dbReference>
<evidence type="ECO:0000259" key="14">
    <source>
        <dbReference type="PROSITE" id="PS50262"/>
    </source>
</evidence>
<dbReference type="InterPro" id="IPR017452">
    <property type="entry name" value="GPCR_Rhodpsn_7TM"/>
</dbReference>
<dbReference type="InterPro" id="IPR000276">
    <property type="entry name" value="GPCR_Rhodpsn"/>
</dbReference>
<evidence type="ECO:0000256" key="8">
    <source>
        <dbReference type="ARBA" id="ARBA00023136"/>
    </source>
</evidence>
<evidence type="ECO:0000256" key="13">
    <source>
        <dbReference type="SAM" id="Phobius"/>
    </source>
</evidence>
<gene>
    <name evidence="15" type="ORF">SPARVUS_LOCUS14833911</name>
</gene>
<dbReference type="Pfam" id="PF13853">
    <property type="entry name" value="7tm_4"/>
    <property type="match status" value="1"/>
</dbReference>
<dbReference type="PROSITE" id="PS50262">
    <property type="entry name" value="G_PROTEIN_RECEP_F1_2"/>
    <property type="match status" value="1"/>
</dbReference>
<dbReference type="PRINTS" id="PR00237">
    <property type="entry name" value="GPCRRHODOPSN"/>
</dbReference>
<keyword evidence="7" id="KW-0297">G-protein coupled receptor</keyword>
<dbReference type="PRINTS" id="PR00245">
    <property type="entry name" value="OLFACTORYR"/>
</dbReference>
<organism evidence="15 16">
    <name type="scientific">Staurois parvus</name>
    <dbReference type="NCBI Taxonomy" id="386267"/>
    <lineage>
        <taxon>Eukaryota</taxon>
        <taxon>Metazoa</taxon>
        <taxon>Chordata</taxon>
        <taxon>Craniata</taxon>
        <taxon>Vertebrata</taxon>
        <taxon>Euteleostomi</taxon>
        <taxon>Amphibia</taxon>
        <taxon>Batrachia</taxon>
        <taxon>Anura</taxon>
        <taxon>Neobatrachia</taxon>
        <taxon>Ranoidea</taxon>
        <taxon>Ranidae</taxon>
        <taxon>Staurois</taxon>
    </lineage>
</organism>
<evidence type="ECO:0000256" key="9">
    <source>
        <dbReference type="ARBA" id="ARBA00023157"/>
    </source>
</evidence>
<feature type="domain" description="G-protein coupled receptors family 1 profile" evidence="14">
    <location>
        <begin position="41"/>
        <end position="290"/>
    </location>
</feature>
<accession>A0ABN9GUD8</accession>
<keyword evidence="10" id="KW-0675">Receptor</keyword>
<evidence type="ECO:0000256" key="12">
    <source>
        <dbReference type="ARBA" id="ARBA00023224"/>
    </source>
</evidence>
<dbReference type="InterPro" id="IPR000725">
    <property type="entry name" value="Olfact_rcpt"/>
</dbReference>
<reference evidence="15" key="1">
    <citation type="submission" date="2023-05" db="EMBL/GenBank/DDBJ databases">
        <authorList>
            <person name="Stuckert A."/>
        </authorList>
    </citation>
    <scope>NUCLEOTIDE SEQUENCE</scope>
</reference>
<keyword evidence="5" id="KW-0552">Olfaction</keyword>
<evidence type="ECO:0000313" key="16">
    <source>
        <dbReference type="Proteomes" id="UP001162483"/>
    </source>
</evidence>
<dbReference type="SUPFAM" id="SSF81321">
    <property type="entry name" value="Family A G protein-coupled receptor-like"/>
    <property type="match status" value="1"/>
</dbReference>
<evidence type="ECO:0000256" key="7">
    <source>
        <dbReference type="ARBA" id="ARBA00023040"/>
    </source>
</evidence>
<feature type="transmembrane region" description="Helical" evidence="13">
    <location>
        <begin position="140"/>
        <end position="158"/>
    </location>
</feature>
<evidence type="ECO:0000256" key="3">
    <source>
        <dbReference type="ARBA" id="ARBA00022606"/>
    </source>
</evidence>
<keyword evidence="11" id="KW-0325">Glycoprotein</keyword>
<keyword evidence="16" id="KW-1185">Reference proteome</keyword>
<keyword evidence="3" id="KW-0716">Sensory transduction</keyword>
<feature type="transmembrane region" description="Helical" evidence="13">
    <location>
        <begin position="200"/>
        <end position="225"/>
    </location>
</feature>
<dbReference type="Proteomes" id="UP001162483">
    <property type="component" value="Unassembled WGS sequence"/>
</dbReference>